<dbReference type="CDD" id="cd08054">
    <property type="entry name" value="gp6"/>
    <property type="match status" value="1"/>
</dbReference>
<protein>
    <submittedName>
        <fullName evidence="1">Head-tail connector protein</fullName>
    </submittedName>
</protein>
<dbReference type="NCBIfam" id="TIGR01560">
    <property type="entry name" value="put_DNA_pack"/>
    <property type="match status" value="1"/>
</dbReference>
<evidence type="ECO:0000313" key="1">
    <source>
        <dbReference type="EMBL" id="DAE32060.1"/>
    </source>
</evidence>
<proteinExistence type="predicted"/>
<dbReference type="EMBL" id="BK059115">
    <property type="protein sequence ID" value="DAE32060.1"/>
    <property type="molecule type" value="Genomic_DNA"/>
</dbReference>
<organism evidence="1">
    <name type="scientific">virus sp. ctZer25</name>
    <dbReference type="NCBI Taxonomy" id="2825819"/>
    <lineage>
        <taxon>Viruses</taxon>
    </lineage>
</organism>
<reference evidence="1" key="1">
    <citation type="journal article" date="2021" name="Proc. Natl. Acad. Sci. U.S.A.">
        <title>A Catalog of Tens of Thousands of Viruses from Human Metagenomes Reveals Hidden Associations with Chronic Diseases.</title>
        <authorList>
            <person name="Tisza M.J."/>
            <person name="Buck C.B."/>
        </authorList>
    </citation>
    <scope>NUCLEOTIDE SEQUENCE</scope>
    <source>
        <strain evidence="1">CtZer25</strain>
    </source>
</reference>
<dbReference type="InterPro" id="IPR006450">
    <property type="entry name" value="Phage_HK97_gp6-like"/>
</dbReference>
<name>A0A8S5RM38_9VIRU</name>
<sequence length="109" mass="11941">MAAFSDRQASILSYCRIDDPTPEDLILLEGFHADAVSYMLDAGGAEPEAGSARLPQYNTCILAMVLDAWENRGTQTADKAFADNLAFRRRLNQLKRTEPVMVSESDTGG</sequence>
<accession>A0A8S5RM38</accession>